<dbReference type="InterPro" id="IPR026881">
    <property type="entry name" value="WYL_dom"/>
</dbReference>
<dbReference type="SUPFAM" id="SSF46785">
    <property type="entry name" value="Winged helix' DNA-binding domain"/>
    <property type="match status" value="1"/>
</dbReference>
<feature type="domain" description="Helix-turn-helix type 11" evidence="1">
    <location>
        <begin position="8"/>
        <end position="59"/>
    </location>
</feature>
<dbReference type="Pfam" id="PF13280">
    <property type="entry name" value="WYL"/>
    <property type="match status" value="1"/>
</dbReference>
<dbReference type="Gene3D" id="1.10.10.10">
    <property type="entry name" value="Winged helix-like DNA-binding domain superfamily/Winged helix DNA-binding domain"/>
    <property type="match status" value="1"/>
</dbReference>
<evidence type="ECO:0000313" key="3">
    <source>
        <dbReference type="EMBL" id="TLD01779.1"/>
    </source>
</evidence>
<proteinExistence type="predicted"/>
<sequence>MNKSERINDMMLFLNDNNIFNLKDLMEKYSISKSTALRDVEALERIGMPIYSQSGRNGYYGILRNRLLSPIVFNIDEVYALYFSLLTLRDYESTPFHLCAEKLKKKFELCLSPEKIDMLRRVERVFSLAGIQHRNHCEYLSAILQSAIEEKVCIITYRKNGHKIDYPIQFFNISSAYGQWYATGYDFETDSPKVFRCDKIMDVRECSHYKSKPLEVFEKSADKLYKMQDAVDFKVEISERGVDLYYKEHYPSMELCIENGRYFIRGFYNKGEEKFIADYFIAYGESIIFIQTASLKAVILERLHSLKKYFADV</sequence>
<dbReference type="InterPro" id="IPR051534">
    <property type="entry name" value="CBASS_pafABC_assoc_protein"/>
</dbReference>
<accession>A0A4U8QAV5</accession>
<dbReference type="InterPro" id="IPR013196">
    <property type="entry name" value="HTH_11"/>
</dbReference>
<feature type="domain" description="WYL" evidence="2">
    <location>
        <begin position="138"/>
        <end position="204"/>
    </location>
</feature>
<dbReference type="PANTHER" id="PTHR34580">
    <property type="match status" value="1"/>
</dbReference>
<dbReference type="Proteomes" id="UP000306509">
    <property type="component" value="Unassembled WGS sequence"/>
</dbReference>
<comment type="caution">
    <text evidence="3">The sequence shown here is derived from an EMBL/GenBank/DDBJ whole genome shotgun (WGS) entry which is preliminary data.</text>
</comment>
<dbReference type="RefSeq" id="WP_138002081.1">
    <property type="nucleotide sequence ID" value="NZ_QGQD01000027.1"/>
</dbReference>
<evidence type="ECO:0000259" key="1">
    <source>
        <dbReference type="Pfam" id="PF08279"/>
    </source>
</evidence>
<reference evidence="3 4" key="1">
    <citation type="journal article" date="2019" name="Anaerobe">
        <title>Detection of Robinsoniella peoriensis in multiple bone samples of a trauma patient.</title>
        <authorList>
            <person name="Schrottner P."/>
            <person name="Hartwich K."/>
            <person name="Bunk B."/>
            <person name="Schober I."/>
            <person name="Helbig S."/>
            <person name="Rudolph W.W."/>
            <person name="Gunzer F."/>
        </authorList>
    </citation>
    <scope>NUCLEOTIDE SEQUENCE [LARGE SCALE GENOMIC DNA]</scope>
    <source>
        <strain evidence="3 4">DSM 106044</strain>
    </source>
</reference>
<dbReference type="InterPro" id="IPR036390">
    <property type="entry name" value="WH_DNA-bd_sf"/>
</dbReference>
<organism evidence="3 4">
    <name type="scientific">Robinsoniella peoriensis</name>
    <dbReference type="NCBI Taxonomy" id="180332"/>
    <lineage>
        <taxon>Bacteria</taxon>
        <taxon>Bacillati</taxon>
        <taxon>Bacillota</taxon>
        <taxon>Clostridia</taxon>
        <taxon>Lachnospirales</taxon>
        <taxon>Lachnospiraceae</taxon>
        <taxon>Robinsoniella</taxon>
    </lineage>
</organism>
<dbReference type="PROSITE" id="PS52050">
    <property type="entry name" value="WYL"/>
    <property type="match status" value="1"/>
</dbReference>
<dbReference type="AlphaFoldDB" id="A0A4U8QAV5"/>
<gene>
    <name evidence="3" type="ORF">DSM106044_01325</name>
</gene>
<evidence type="ECO:0000259" key="2">
    <source>
        <dbReference type="Pfam" id="PF13280"/>
    </source>
</evidence>
<dbReference type="Pfam" id="PF08279">
    <property type="entry name" value="HTH_11"/>
    <property type="match status" value="1"/>
</dbReference>
<name>A0A4U8QAV5_9FIRM</name>
<dbReference type="InterPro" id="IPR036388">
    <property type="entry name" value="WH-like_DNA-bd_sf"/>
</dbReference>
<dbReference type="STRING" id="180332.GCA_000797495_01448"/>
<dbReference type="PANTHER" id="PTHR34580:SF9">
    <property type="entry name" value="SLL5097 PROTEIN"/>
    <property type="match status" value="1"/>
</dbReference>
<keyword evidence="4" id="KW-1185">Reference proteome</keyword>
<protein>
    <submittedName>
        <fullName evidence="3">HTH domain protein</fullName>
    </submittedName>
</protein>
<evidence type="ECO:0000313" key="4">
    <source>
        <dbReference type="Proteomes" id="UP000306509"/>
    </source>
</evidence>
<dbReference type="EMBL" id="QGQD01000027">
    <property type="protein sequence ID" value="TLD01779.1"/>
    <property type="molecule type" value="Genomic_DNA"/>
</dbReference>